<protein>
    <submittedName>
        <fullName evidence="2">Uncharacterized protein</fullName>
    </submittedName>
</protein>
<sequence length="482" mass="55560">MIYVTWDSHERTLISEENLHLKTLFYSLYFIAQRYRERRRLATPSPTPSPPRREPTPQTSGNWFKSLDRLGRKREKNLKVEKESVLTTEDESSRRGWSKPAKPLNSPAKNLRFFGDTDLESDANVKRTVTKTKSHSKNHSTLRKTISNSSTGLDEPDHSELSNKSYSLSNLHREDKSESPKTKEYYKRNLKNISEIQSNSETESQFGKKMAMKPPISPYDRSRSHSSSKTLKGSKADVRRHARTDDRGSSELRSSKQEISNIKPRRRTPVTNSGESSTEGDSSQQSQRSVVYLHATTVGDIPDPGRLTRNRSRDDVSSVMSSNIQVRTSTKSFSLFAPWTPRHYNDQYDVHYAQKPKKTKQKESERFKKATNKNLTDDRPTTLQKNKSYSQTTLSRRPNSQNNRLTSSSTTLYRREKRGKENDISQSTMSRKSNGKKSQSSEILNRDERDRVSRSVSIPKDKKAGWFKLSNKNKKQENTRVR</sequence>
<feature type="compositionally biased region" description="Polar residues" evidence="1">
    <location>
        <begin position="143"/>
        <end position="152"/>
    </location>
</feature>
<feature type="compositionally biased region" description="Polar residues" evidence="1">
    <location>
        <begin position="191"/>
        <end position="205"/>
    </location>
</feature>
<feature type="compositionally biased region" description="Basic and acidic residues" evidence="1">
    <location>
        <begin position="234"/>
        <end position="256"/>
    </location>
</feature>
<feature type="compositionally biased region" description="Polar residues" evidence="1">
    <location>
        <begin position="269"/>
        <end position="289"/>
    </location>
</feature>
<organism evidence="2 3">
    <name type="scientific">Euphydryas editha</name>
    <name type="common">Edith's checkerspot</name>
    <dbReference type="NCBI Taxonomy" id="104508"/>
    <lineage>
        <taxon>Eukaryota</taxon>
        <taxon>Metazoa</taxon>
        <taxon>Ecdysozoa</taxon>
        <taxon>Arthropoda</taxon>
        <taxon>Hexapoda</taxon>
        <taxon>Insecta</taxon>
        <taxon>Pterygota</taxon>
        <taxon>Neoptera</taxon>
        <taxon>Endopterygota</taxon>
        <taxon>Lepidoptera</taxon>
        <taxon>Glossata</taxon>
        <taxon>Ditrysia</taxon>
        <taxon>Papilionoidea</taxon>
        <taxon>Nymphalidae</taxon>
        <taxon>Nymphalinae</taxon>
        <taxon>Euphydryas</taxon>
    </lineage>
</organism>
<feature type="region of interest" description="Disordered" evidence="1">
    <location>
        <begin position="127"/>
        <end position="323"/>
    </location>
</feature>
<feature type="region of interest" description="Disordered" evidence="1">
    <location>
        <begin position="351"/>
        <end position="482"/>
    </location>
</feature>
<dbReference type="EMBL" id="CAKOGL010000018">
    <property type="protein sequence ID" value="CAH2097950.1"/>
    <property type="molecule type" value="Genomic_DNA"/>
</dbReference>
<feature type="compositionally biased region" description="Polar residues" evidence="1">
    <location>
        <begin position="381"/>
        <end position="412"/>
    </location>
</feature>
<name>A0AAU9UJP5_EUPED</name>
<dbReference type="Proteomes" id="UP001153954">
    <property type="component" value="Unassembled WGS sequence"/>
</dbReference>
<evidence type="ECO:0000313" key="3">
    <source>
        <dbReference type="Proteomes" id="UP001153954"/>
    </source>
</evidence>
<evidence type="ECO:0000313" key="2">
    <source>
        <dbReference type="EMBL" id="CAH2097950.1"/>
    </source>
</evidence>
<evidence type="ECO:0000256" key="1">
    <source>
        <dbReference type="SAM" id="MobiDB-lite"/>
    </source>
</evidence>
<dbReference type="AlphaFoldDB" id="A0AAU9UJP5"/>
<proteinExistence type="predicted"/>
<feature type="compositionally biased region" description="Basic residues" evidence="1">
    <location>
        <begin position="128"/>
        <end position="142"/>
    </location>
</feature>
<keyword evidence="3" id="KW-1185">Reference proteome</keyword>
<feature type="compositionally biased region" description="Basic and acidic residues" evidence="1">
    <location>
        <begin position="171"/>
        <end position="187"/>
    </location>
</feature>
<reference evidence="2" key="1">
    <citation type="submission" date="2022-03" db="EMBL/GenBank/DDBJ databases">
        <authorList>
            <person name="Tunstrom K."/>
        </authorList>
    </citation>
    <scope>NUCLEOTIDE SEQUENCE</scope>
</reference>
<feature type="compositionally biased region" description="Basic and acidic residues" evidence="1">
    <location>
        <begin position="444"/>
        <end position="464"/>
    </location>
</feature>
<feature type="region of interest" description="Disordered" evidence="1">
    <location>
        <begin position="40"/>
        <end position="111"/>
    </location>
</feature>
<gene>
    <name evidence="2" type="ORF">EEDITHA_LOCUS13114</name>
</gene>
<accession>A0AAU9UJP5</accession>
<feature type="compositionally biased region" description="Polar residues" evidence="1">
    <location>
        <begin position="424"/>
        <end position="443"/>
    </location>
</feature>
<comment type="caution">
    <text evidence="2">The sequence shown here is derived from an EMBL/GenBank/DDBJ whole genome shotgun (WGS) entry which is preliminary data.</text>
</comment>